<dbReference type="CDD" id="cd19365">
    <property type="entry name" value="TenA_C-like"/>
    <property type="match status" value="1"/>
</dbReference>
<keyword evidence="4" id="KW-1185">Reference proteome</keyword>
<proteinExistence type="predicted"/>
<evidence type="ECO:0000256" key="1">
    <source>
        <dbReference type="ARBA" id="ARBA00004948"/>
    </source>
</evidence>
<evidence type="ECO:0000313" key="3">
    <source>
        <dbReference type="EMBL" id="MYM19838.1"/>
    </source>
</evidence>
<dbReference type="PANTHER" id="PTHR43198">
    <property type="entry name" value="BIFUNCTIONAL TH2 PROTEIN"/>
    <property type="match status" value="1"/>
</dbReference>
<dbReference type="InterPro" id="IPR004305">
    <property type="entry name" value="Thiaminase-2/PQQC"/>
</dbReference>
<sequence>MIDRNHYAAGEHTAALFASVGAQLDEIEALPFLAELASGTLDRLPFAHYLLQDELYLDGYARAMSLLAARAPHREDTRFWALAAGEAIAVETQMHEAMLTDESFADARGQLREHGHLDADGGPIASPTTLGYTSFLIATCATAPYAVGAAAVLPCFWIYAHVGKVLNERAAAGLSANPFRVWIETYDSAEFDESVRTATQLVERELAGASAGERAAMHTAFGRAAVYELHFWASAHALQDWSADRFA</sequence>
<name>A0A6N9H6Z5_9MICO</name>
<dbReference type="Pfam" id="PF03070">
    <property type="entry name" value="TENA_THI-4"/>
    <property type="match status" value="2"/>
</dbReference>
<feature type="domain" description="Thiaminase-2/PQQC" evidence="2">
    <location>
        <begin position="126"/>
        <end position="235"/>
    </location>
</feature>
<dbReference type="Gene3D" id="1.20.910.10">
    <property type="entry name" value="Heme oxygenase-like"/>
    <property type="match status" value="1"/>
</dbReference>
<accession>A0A6N9H6Z5</accession>
<evidence type="ECO:0000313" key="4">
    <source>
        <dbReference type="Proteomes" id="UP000469215"/>
    </source>
</evidence>
<dbReference type="Proteomes" id="UP000469215">
    <property type="component" value="Unassembled WGS sequence"/>
</dbReference>
<feature type="domain" description="Thiaminase-2/PQQC" evidence="2">
    <location>
        <begin position="31"/>
        <end position="98"/>
    </location>
</feature>
<comment type="caution">
    <text evidence="3">The sequence shown here is derived from an EMBL/GenBank/DDBJ whole genome shotgun (WGS) entry which is preliminary data.</text>
</comment>
<protein>
    <submittedName>
        <fullName evidence="3">Thiamine metabolism protein</fullName>
    </submittedName>
</protein>
<dbReference type="PANTHER" id="PTHR43198:SF2">
    <property type="entry name" value="SI:CH1073-67J19.1-RELATED"/>
    <property type="match status" value="1"/>
</dbReference>
<evidence type="ECO:0000259" key="2">
    <source>
        <dbReference type="Pfam" id="PF03070"/>
    </source>
</evidence>
<dbReference type="RefSeq" id="WP_160953265.1">
    <property type="nucleotide sequence ID" value="NZ_WWEQ01000026.1"/>
</dbReference>
<dbReference type="EMBL" id="WWEQ01000026">
    <property type="protein sequence ID" value="MYM19838.1"/>
    <property type="molecule type" value="Genomic_DNA"/>
</dbReference>
<dbReference type="InterPro" id="IPR016084">
    <property type="entry name" value="Haem_Oase-like_multi-hlx"/>
</dbReference>
<comment type="pathway">
    <text evidence="1">Cofactor biosynthesis; thiamine diphosphate biosynthesis.</text>
</comment>
<dbReference type="SUPFAM" id="SSF48613">
    <property type="entry name" value="Heme oxygenase-like"/>
    <property type="match status" value="1"/>
</dbReference>
<organism evidence="3 4">
    <name type="scientific">Brevibacterium rongguiense</name>
    <dbReference type="NCBI Taxonomy" id="2695267"/>
    <lineage>
        <taxon>Bacteria</taxon>
        <taxon>Bacillati</taxon>
        <taxon>Actinomycetota</taxon>
        <taxon>Actinomycetes</taxon>
        <taxon>Micrococcales</taxon>
        <taxon>Brevibacteriaceae</taxon>
        <taxon>Brevibacterium</taxon>
    </lineage>
</organism>
<gene>
    <name evidence="3" type="ORF">GSY69_07610</name>
</gene>
<dbReference type="AlphaFoldDB" id="A0A6N9H6Z5"/>
<reference evidence="3 4" key="1">
    <citation type="submission" date="2020-01" db="EMBL/GenBank/DDBJ databases">
        <authorList>
            <person name="Deng T."/>
        </authorList>
    </citation>
    <scope>NUCLEOTIDE SEQUENCE [LARGE SCALE GENOMIC DNA]</scope>
    <source>
        <strain evidence="3 4">5221</strain>
    </source>
</reference>
<dbReference type="GO" id="GO:0005829">
    <property type="term" value="C:cytosol"/>
    <property type="evidence" value="ECO:0007669"/>
    <property type="project" value="TreeGrafter"/>
</dbReference>
<dbReference type="InterPro" id="IPR050967">
    <property type="entry name" value="Thiamine_Salvage_TenA"/>
</dbReference>